<feature type="region of interest" description="Disordered" evidence="1">
    <location>
        <begin position="1"/>
        <end position="53"/>
    </location>
</feature>
<feature type="non-terminal residue" evidence="2">
    <location>
        <position position="67"/>
    </location>
</feature>
<reference evidence="2" key="2">
    <citation type="submission" date="2023-05" db="EMBL/GenBank/DDBJ databases">
        <authorList>
            <person name="Fouks B."/>
        </authorList>
    </citation>
    <scope>NUCLEOTIDE SEQUENCE</scope>
    <source>
        <strain evidence="2">Stay&amp;Tobe</strain>
        <tissue evidence="2">Testes</tissue>
    </source>
</reference>
<accession>A0AAD8A6G4</accession>
<proteinExistence type="predicted"/>
<dbReference type="Proteomes" id="UP001233999">
    <property type="component" value="Unassembled WGS sequence"/>
</dbReference>
<organism evidence="2 3">
    <name type="scientific">Diploptera punctata</name>
    <name type="common">Pacific beetle cockroach</name>
    <dbReference type="NCBI Taxonomy" id="6984"/>
    <lineage>
        <taxon>Eukaryota</taxon>
        <taxon>Metazoa</taxon>
        <taxon>Ecdysozoa</taxon>
        <taxon>Arthropoda</taxon>
        <taxon>Hexapoda</taxon>
        <taxon>Insecta</taxon>
        <taxon>Pterygota</taxon>
        <taxon>Neoptera</taxon>
        <taxon>Polyneoptera</taxon>
        <taxon>Dictyoptera</taxon>
        <taxon>Blattodea</taxon>
        <taxon>Blaberoidea</taxon>
        <taxon>Blaberidae</taxon>
        <taxon>Diplopterinae</taxon>
        <taxon>Diploptera</taxon>
    </lineage>
</organism>
<comment type="caution">
    <text evidence="2">The sequence shown here is derived from an EMBL/GenBank/DDBJ whole genome shotgun (WGS) entry which is preliminary data.</text>
</comment>
<evidence type="ECO:0000313" key="3">
    <source>
        <dbReference type="Proteomes" id="UP001233999"/>
    </source>
</evidence>
<sequence>MRLVPHCEELPIPKPPERVTLDEESSDSDGSKKEEETDFGDTTFEQSCSSEPYLLTQEDLNDLIRDL</sequence>
<name>A0AAD8A6G4_DIPPU</name>
<gene>
    <name evidence="2" type="ORF">L9F63_001194</name>
</gene>
<evidence type="ECO:0000313" key="2">
    <source>
        <dbReference type="EMBL" id="KAJ9592298.1"/>
    </source>
</evidence>
<dbReference type="EMBL" id="JASPKZ010003842">
    <property type="protein sequence ID" value="KAJ9592298.1"/>
    <property type="molecule type" value="Genomic_DNA"/>
</dbReference>
<evidence type="ECO:0000256" key="1">
    <source>
        <dbReference type="SAM" id="MobiDB-lite"/>
    </source>
</evidence>
<dbReference type="AlphaFoldDB" id="A0AAD8A6G4"/>
<protein>
    <submittedName>
        <fullName evidence="2">Uncharacterized protein</fullName>
    </submittedName>
</protein>
<keyword evidence="3" id="KW-1185">Reference proteome</keyword>
<reference evidence="2" key="1">
    <citation type="journal article" date="2023" name="IScience">
        <title>Live-bearing cockroach genome reveals convergent evolutionary mechanisms linked to viviparity in insects and beyond.</title>
        <authorList>
            <person name="Fouks B."/>
            <person name="Harrison M.C."/>
            <person name="Mikhailova A.A."/>
            <person name="Marchal E."/>
            <person name="English S."/>
            <person name="Carruthers M."/>
            <person name="Jennings E.C."/>
            <person name="Chiamaka E.L."/>
            <person name="Frigard R.A."/>
            <person name="Pippel M."/>
            <person name="Attardo G.M."/>
            <person name="Benoit J.B."/>
            <person name="Bornberg-Bauer E."/>
            <person name="Tobe S.S."/>
        </authorList>
    </citation>
    <scope>NUCLEOTIDE SEQUENCE</scope>
    <source>
        <strain evidence="2">Stay&amp;Tobe</strain>
    </source>
</reference>
<feature type="compositionally biased region" description="Basic and acidic residues" evidence="1">
    <location>
        <begin position="1"/>
        <end position="21"/>
    </location>
</feature>